<evidence type="ECO:0000313" key="9">
    <source>
        <dbReference type="EMBL" id="MDC8753112.1"/>
    </source>
</evidence>
<proteinExistence type="inferred from homology"/>
<evidence type="ECO:0000256" key="1">
    <source>
        <dbReference type="ARBA" id="ARBA00004651"/>
    </source>
</evidence>
<dbReference type="Pfam" id="PF09594">
    <property type="entry name" value="GT87"/>
    <property type="match status" value="1"/>
</dbReference>
<keyword evidence="10" id="KW-1185">Reference proteome</keyword>
<gene>
    <name evidence="9" type="ORF">OIK40_00465</name>
</gene>
<feature type="transmembrane region" description="Helical" evidence="8">
    <location>
        <begin position="384"/>
        <end position="403"/>
    </location>
</feature>
<feature type="transmembrane region" description="Helical" evidence="8">
    <location>
        <begin position="181"/>
        <end position="202"/>
    </location>
</feature>
<evidence type="ECO:0000256" key="5">
    <source>
        <dbReference type="ARBA" id="ARBA00022989"/>
    </source>
</evidence>
<keyword evidence="5 8" id="KW-1133">Transmembrane helix</keyword>
<keyword evidence="3" id="KW-0808">Transferase</keyword>
<reference evidence="9 10" key="1">
    <citation type="submission" date="2022-10" db="EMBL/GenBank/DDBJ databases">
        <title>Erythrobacter sp. sf7 Genome sequencing.</title>
        <authorList>
            <person name="Park S."/>
        </authorList>
    </citation>
    <scope>NUCLEOTIDE SEQUENCE [LARGE SCALE GENOMIC DNA]</scope>
    <source>
        <strain evidence="10">sf7</strain>
    </source>
</reference>
<comment type="subcellular location">
    <subcellularLocation>
        <location evidence="1">Cell membrane</location>
        <topology evidence="1">Multi-pass membrane protein</topology>
    </subcellularLocation>
</comment>
<evidence type="ECO:0000256" key="2">
    <source>
        <dbReference type="ARBA" id="ARBA00022475"/>
    </source>
</evidence>
<comment type="caution">
    <text evidence="9">The sequence shown here is derived from an EMBL/GenBank/DDBJ whole genome shotgun (WGS) entry which is preliminary data.</text>
</comment>
<organism evidence="9 10">
    <name type="scientific">Erythrobacter fulvus</name>
    <dbReference type="NCBI Taxonomy" id="2987523"/>
    <lineage>
        <taxon>Bacteria</taxon>
        <taxon>Pseudomonadati</taxon>
        <taxon>Pseudomonadota</taxon>
        <taxon>Alphaproteobacteria</taxon>
        <taxon>Sphingomonadales</taxon>
        <taxon>Erythrobacteraceae</taxon>
        <taxon>Erythrobacter/Porphyrobacter group</taxon>
        <taxon>Erythrobacter</taxon>
    </lineage>
</organism>
<feature type="transmembrane region" description="Helical" evidence="8">
    <location>
        <begin position="344"/>
        <end position="364"/>
    </location>
</feature>
<comment type="similarity">
    <text evidence="7">Belongs to the glycosyltransferase 87 family.</text>
</comment>
<evidence type="ECO:0000256" key="7">
    <source>
        <dbReference type="ARBA" id="ARBA00024033"/>
    </source>
</evidence>
<keyword evidence="4 8" id="KW-0812">Transmembrane</keyword>
<evidence type="ECO:0000256" key="6">
    <source>
        <dbReference type="ARBA" id="ARBA00023136"/>
    </source>
</evidence>
<sequence>MSHAGLSVPEQVARSRVILWAFVLVALALVAVSAVRFQAPELLGQEKVLTDFDAFHIAGTLAGRGDVADAYHAETMRQAQLELTGKVKLMPWTYPPPFTLFVDGLARLPIGTAYVLFILASFGFYLAVLRRIAGEYLPGVLLFMMPTILISLRTGQNGFLVAGLIGAFLIAWRRQSPAAGLPLGLMIIKPHLAAGVGLLALFGRRWSVLAIAAIVAAVALGLATFAYGFVVWDAFRFAVEEAGAFLSAGLYPLYRMNSVYAALHAAGLPAGWAMAGHALGALTALGLLVWACTSTIAFRFRAALICALSLFVSPYNYDYDLAILGVGLAFILPDLIARQRLGELAGLLALCWLASGYGVLIAALTETGAPNLAGGTAVAQTLSWPSLIGPLLIVLCWMIFKAVTPAVQNGRDCTAISYDASLTRTQ</sequence>
<protein>
    <submittedName>
        <fullName evidence="9">Glycosyltransferase family 87 protein</fullName>
    </submittedName>
</protein>
<feature type="transmembrane region" description="Helical" evidence="8">
    <location>
        <begin position="158"/>
        <end position="174"/>
    </location>
</feature>
<feature type="transmembrane region" description="Helical" evidence="8">
    <location>
        <begin position="208"/>
        <end position="230"/>
    </location>
</feature>
<dbReference type="Proteomes" id="UP001216558">
    <property type="component" value="Unassembled WGS sequence"/>
</dbReference>
<evidence type="ECO:0000256" key="8">
    <source>
        <dbReference type="SAM" id="Phobius"/>
    </source>
</evidence>
<feature type="transmembrane region" description="Helical" evidence="8">
    <location>
        <begin position="108"/>
        <end position="129"/>
    </location>
</feature>
<evidence type="ECO:0000313" key="10">
    <source>
        <dbReference type="Proteomes" id="UP001216558"/>
    </source>
</evidence>
<feature type="transmembrane region" description="Helical" evidence="8">
    <location>
        <begin position="17"/>
        <end position="39"/>
    </location>
</feature>
<dbReference type="InterPro" id="IPR018584">
    <property type="entry name" value="GT87"/>
</dbReference>
<dbReference type="RefSeq" id="WP_273675296.1">
    <property type="nucleotide sequence ID" value="NZ_JAQQXQ010000001.1"/>
</dbReference>
<dbReference type="EMBL" id="JAQQXQ010000001">
    <property type="protein sequence ID" value="MDC8753112.1"/>
    <property type="molecule type" value="Genomic_DNA"/>
</dbReference>
<feature type="transmembrane region" description="Helical" evidence="8">
    <location>
        <begin position="274"/>
        <end position="291"/>
    </location>
</feature>
<evidence type="ECO:0000256" key="4">
    <source>
        <dbReference type="ARBA" id="ARBA00022692"/>
    </source>
</evidence>
<keyword evidence="2" id="KW-1003">Cell membrane</keyword>
<accession>A0ABT5JKA6</accession>
<keyword evidence="6 8" id="KW-0472">Membrane</keyword>
<evidence type="ECO:0000256" key="3">
    <source>
        <dbReference type="ARBA" id="ARBA00022679"/>
    </source>
</evidence>
<name>A0ABT5JKA6_9SPHN</name>